<evidence type="ECO:0000313" key="2">
    <source>
        <dbReference type="Proteomes" id="UP000308836"/>
    </source>
</evidence>
<feature type="non-terminal residue" evidence="1">
    <location>
        <position position="239"/>
    </location>
</feature>
<dbReference type="EMBL" id="SRYG01000055">
    <property type="protein sequence ID" value="TGY64064.1"/>
    <property type="molecule type" value="Genomic_DNA"/>
</dbReference>
<comment type="caution">
    <text evidence="1">The sequence shown here is derived from an EMBL/GenBank/DDBJ whole genome shotgun (WGS) entry which is preliminary data.</text>
</comment>
<keyword evidence="2" id="KW-1185">Reference proteome</keyword>
<accession>A0AC61R3G0</accession>
<gene>
    <name evidence="1" type="ORF">E5336_12260</name>
</gene>
<reference evidence="1" key="1">
    <citation type="submission" date="2019-04" db="EMBL/GenBank/DDBJ databases">
        <title>Microbes associate with the intestines of laboratory mice.</title>
        <authorList>
            <person name="Navarre W."/>
            <person name="Wong E."/>
            <person name="Huang K."/>
            <person name="Tropini C."/>
            <person name="Ng K."/>
            <person name="Yu B."/>
        </authorList>
    </citation>
    <scope>NUCLEOTIDE SEQUENCE</scope>
    <source>
        <strain evidence="1">NM09_H32</strain>
    </source>
</reference>
<evidence type="ECO:0000313" key="1">
    <source>
        <dbReference type="EMBL" id="TGY64064.1"/>
    </source>
</evidence>
<sequence>MRYLIGIDVSKFKHTASVIDNDGVVYVEPFDFNNDIIGFQLFLSTVSSFTNDDYIIGMEDTGHYGDNLQRFLLSKELKVAMLNPLATNHIRLAFGKAKNDKLDSVTIGSALAMPRLYRIIKDDHFSYHEIRELTRYRLHLTKSSNIYKNRLKKLIDITFPEFDSLFSTAYSNTYLKVLHDFQSAENIASTDIRTLRKALIVDRGRCVSITAEELKSAAKQSIGHSNFAMEIEIRQTVEM</sequence>
<proteinExistence type="predicted"/>
<dbReference type="Proteomes" id="UP000308836">
    <property type="component" value="Unassembled WGS sequence"/>
</dbReference>
<name>A0AC61R3G0_9FIRM</name>
<protein>
    <submittedName>
        <fullName evidence="1">IS110 family transposase</fullName>
    </submittedName>
</protein>
<organism evidence="1 2">
    <name type="scientific">Dubosiella muris</name>
    <dbReference type="NCBI Taxonomy" id="3038133"/>
    <lineage>
        <taxon>Bacteria</taxon>
        <taxon>Bacillati</taxon>
        <taxon>Bacillota</taxon>
        <taxon>Erysipelotrichia</taxon>
        <taxon>Erysipelotrichales</taxon>
        <taxon>Erysipelotrichaceae</taxon>
        <taxon>Dubosiella</taxon>
    </lineage>
</organism>